<evidence type="ECO:0000256" key="1">
    <source>
        <dbReference type="SAM" id="MobiDB-lite"/>
    </source>
</evidence>
<dbReference type="Proteomes" id="UP000499080">
    <property type="component" value="Unassembled WGS sequence"/>
</dbReference>
<name>A0A4Y2JJ38_ARAVE</name>
<feature type="region of interest" description="Disordered" evidence="1">
    <location>
        <begin position="92"/>
        <end position="136"/>
    </location>
</feature>
<reference evidence="2 3" key="1">
    <citation type="journal article" date="2019" name="Sci. Rep.">
        <title>Orb-weaving spider Araneus ventricosus genome elucidates the spidroin gene catalogue.</title>
        <authorList>
            <person name="Kono N."/>
            <person name="Nakamura H."/>
            <person name="Ohtoshi R."/>
            <person name="Moran D.A.P."/>
            <person name="Shinohara A."/>
            <person name="Yoshida Y."/>
            <person name="Fujiwara M."/>
            <person name="Mori M."/>
            <person name="Tomita M."/>
            <person name="Arakawa K."/>
        </authorList>
    </citation>
    <scope>NUCLEOTIDE SEQUENCE [LARGE SCALE GENOMIC DNA]</scope>
</reference>
<dbReference type="AlphaFoldDB" id="A0A4Y2JJ38"/>
<dbReference type="EMBL" id="BGPR01003613">
    <property type="protein sequence ID" value="GBM90361.1"/>
    <property type="molecule type" value="Genomic_DNA"/>
</dbReference>
<sequence>MVPEIDLILQQRHSTKHESRPSTDYIFFQFDEPSLSVQVPDLHQLHDVRDLAGFPAPLRAEHQQHHPLRHPQLAAQPQRRRAARLPLHAQGVHRRLQAREEHQGRRHVPSQQELLLPGAARSGALPGAALQPAQRR</sequence>
<comment type="caution">
    <text evidence="2">The sequence shown here is derived from an EMBL/GenBank/DDBJ whole genome shotgun (WGS) entry which is preliminary data.</text>
</comment>
<accession>A0A4Y2JJ38</accession>
<gene>
    <name evidence="2" type="ORF">AVEN_176468_1</name>
</gene>
<organism evidence="2 3">
    <name type="scientific">Araneus ventricosus</name>
    <name type="common">Orbweaver spider</name>
    <name type="synonym">Epeira ventricosa</name>
    <dbReference type="NCBI Taxonomy" id="182803"/>
    <lineage>
        <taxon>Eukaryota</taxon>
        <taxon>Metazoa</taxon>
        <taxon>Ecdysozoa</taxon>
        <taxon>Arthropoda</taxon>
        <taxon>Chelicerata</taxon>
        <taxon>Arachnida</taxon>
        <taxon>Araneae</taxon>
        <taxon>Araneomorphae</taxon>
        <taxon>Entelegynae</taxon>
        <taxon>Araneoidea</taxon>
        <taxon>Araneidae</taxon>
        <taxon>Araneus</taxon>
    </lineage>
</organism>
<evidence type="ECO:0000313" key="2">
    <source>
        <dbReference type="EMBL" id="GBM90361.1"/>
    </source>
</evidence>
<proteinExistence type="predicted"/>
<evidence type="ECO:0000313" key="3">
    <source>
        <dbReference type="Proteomes" id="UP000499080"/>
    </source>
</evidence>
<keyword evidence="3" id="KW-1185">Reference proteome</keyword>
<protein>
    <submittedName>
        <fullName evidence="2">Uncharacterized protein</fullName>
    </submittedName>
</protein>
<feature type="region of interest" description="Disordered" evidence="1">
    <location>
        <begin position="62"/>
        <end position="81"/>
    </location>
</feature>